<protein>
    <submittedName>
        <fullName evidence="1">Uncharacterized protein</fullName>
    </submittedName>
</protein>
<dbReference type="AlphaFoldDB" id="A0A0V1DL52"/>
<organism evidence="1 2">
    <name type="scientific">Trichinella pseudospiralis</name>
    <name type="common">Parasitic roundworm</name>
    <dbReference type="NCBI Taxonomy" id="6337"/>
    <lineage>
        <taxon>Eukaryota</taxon>
        <taxon>Metazoa</taxon>
        <taxon>Ecdysozoa</taxon>
        <taxon>Nematoda</taxon>
        <taxon>Enoplea</taxon>
        <taxon>Dorylaimia</taxon>
        <taxon>Trichinellida</taxon>
        <taxon>Trichinellidae</taxon>
        <taxon>Trichinella</taxon>
    </lineage>
</organism>
<dbReference type="Proteomes" id="UP000054632">
    <property type="component" value="Unassembled WGS sequence"/>
</dbReference>
<reference evidence="1 2" key="1">
    <citation type="submission" date="2015-01" db="EMBL/GenBank/DDBJ databases">
        <title>Evolution of Trichinella species and genotypes.</title>
        <authorList>
            <person name="Korhonen P.K."/>
            <person name="Edoardo P."/>
            <person name="Giuseppe L.R."/>
            <person name="Gasser R.B."/>
        </authorList>
    </citation>
    <scope>NUCLEOTIDE SEQUENCE [LARGE SCALE GENOMIC DNA]</scope>
    <source>
        <strain evidence="1">ISS13</strain>
    </source>
</reference>
<name>A0A0V1DL52_TRIPS</name>
<evidence type="ECO:0000313" key="1">
    <source>
        <dbReference type="EMBL" id="KRY62174.1"/>
    </source>
</evidence>
<dbReference type="EMBL" id="JYDR01002567">
    <property type="protein sequence ID" value="KRY62174.1"/>
    <property type="molecule type" value="Genomic_DNA"/>
</dbReference>
<sequence>MLLFNQRINVQTCVVKQIKTVELAHNTMKLALQ</sequence>
<comment type="caution">
    <text evidence="1">The sequence shown here is derived from an EMBL/GenBank/DDBJ whole genome shotgun (WGS) entry which is preliminary data.</text>
</comment>
<proteinExistence type="predicted"/>
<evidence type="ECO:0000313" key="2">
    <source>
        <dbReference type="Proteomes" id="UP000054632"/>
    </source>
</evidence>
<accession>A0A0V1DL52</accession>
<gene>
    <name evidence="1" type="ORF">T4A_1153</name>
</gene>